<name>A0A0K1PQ63_9BACT</name>
<sequence length="146" mass="15350">MFEDGLVVKFVVRLVTMFAPTVREIAKRSPNEFELSLKMENDGGRREELYLRKDQLTSKLQPLSSAGRQVFAPLGLDTWVPGVTTAPPPTVEVSTSVGGRPHPVPSVVVGPASVPSAISAPISAALPASIPSAALPASNPPPVDES</sequence>
<proteinExistence type="predicted"/>
<accession>A0A0K1PQ63</accession>
<evidence type="ECO:0000256" key="1">
    <source>
        <dbReference type="SAM" id="MobiDB-lite"/>
    </source>
</evidence>
<dbReference type="EMBL" id="CP012333">
    <property type="protein sequence ID" value="AKU95239.1"/>
    <property type="molecule type" value="Genomic_DNA"/>
</dbReference>
<dbReference type="AlphaFoldDB" id="A0A0K1PQ63"/>
<reference evidence="2 3" key="1">
    <citation type="submission" date="2015-08" db="EMBL/GenBank/DDBJ databases">
        <authorList>
            <person name="Babu N.S."/>
            <person name="Beckwith C.J."/>
            <person name="Beseler K.G."/>
            <person name="Brison A."/>
            <person name="Carone J.V."/>
            <person name="Caskin T.P."/>
            <person name="Diamond M."/>
            <person name="Durham M.E."/>
            <person name="Foxe J.M."/>
            <person name="Go M."/>
            <person name="Henderson B.A."/>
            <person name="Jones I.B."/>
            <person name="McGettigan J.A."/>
            <person name="Micheletti S.J."/>
            <person name="Nasrallah M.E."/>
            <person name="Ortiz D."/>
            <person name="Piller C.R."/>
            <person name="Privatt S.R."/>
            <person name="Schneider S.L."/>
            <person name="Sharp S."/>
            <person name="Smith T.C."/>
            <person name="Stanton J.D."/>
            <person name="Ullery H.E."/>
            <person name="Wilson R.J."/>
            <person name="Serrano M.G."/>
            <person name="Buck G."/>
            <person name="Lee V."/>
            <person name="Wang Y."/>
            <person name="Carvalho R."/>
            <person name="Voegtly L."/>
            <person name="Shi R."/>
            <person name="Duckworth R."/>
            <person name="Johnson A."/>
            <person name="Loviza R."/>
            <person name="Walstead R."/>
            <person name="Shah Z."/>
            <person name="Kiflezghi M."/>
            <person name="Wade K."/>
            <person name="Ball S.L."/>
            <person name="Bradley K.W."/>
            <person name="Asai D.J."/>
            <person name="Bowman C.A."/>
            <person name="Russell D.A."/>
            <person name="Pope W.H."/>
            <person name="Jacobs-Sera D."/>
            <person name="Hendrix R.W."/>
            <person name="Hatfull G.F."/>
        </authorList>
    </citation>
    <scope>NUCLEOTIDE SEQUENCE [LARGE SCALE GENOMIC DNA]</scope>
    <source>
        <strain evidence="2 3">DSM 27648</strain>
    </source>
</reference>
<protein>
    <submittedName>
        <fullName evidence="2">Uncharacterized protein</fullName>
    </submittedName>
</protein>
<evidence type="ECO:0000313" key="2">
    <source>
        <dbReference type="EMBL" id="AKU95239.1"/>
    </source>
</evidence>
<dbReference type="KEGG" id="llu:AKJ09_01903"/>
<keyword evidence="3" id="KW-1185">Reference proteome</keyword>
<organism evidence="2 3">
    <name type="scientific">Labilithrix luteola</name>
    <dbReference type="NCBI Taxonomy" id="1391654"/>
    <lineage>
        <taxon>Bacteria</taxon>
        <taxon>Pseudomonadati</taxon>
        <taxon>Myxococcota</taxon>
        <taxon>Polyangia</taxon>
        <taxon>Polyangiales</taxon>
        <taxon>Labilitrichaceae</taxon>
        <taxon>Labilithrix</taxon>
    </lineage>
</organism>
<dbReference type="Proteomes" id="UP000064967">
    <property type="component" value="Chromosome"/>
</dbReference>
<feature type="region of interest" description="Disordered" evidence="1">
    <location>
        <begin position="82"/>
        <end position="102"/>
    </location>
</feature>
<gene>
    <name evidence="2" type="ORF">AKJ09_01903</name>
</gene>
<evidence type="ECO:0000313" key="3">
    <source>
        <dbReference type="Proteomes" id="UP000064967"/>
    </source>
</evidence>
<dbReference type="STRING" id="1391654.AKJ09_01903"/>